<dbReference type="SUPFAM" id="SSF52096">
    <property type="entry name" value="ClpP/crotonase"/>
    <property type="match status" value="1"/>
</dbReference>
<accession>A0A066RUU7</accession>
<evidence type="ECO:0000256" key="1">
    <source>
        <dbReference type="ARBA" id="ARBA00007039"/>
    </source>
</evidence>
<evidence type="ECO:0000256" key="5">
    <source>
        <dbReference type="ARBA" id="ARBA00022825"/>
    </source>
</evidence>
<comment type="similarity">
    <text evidence="1 6">Belongs to the peptidase S14 family.</text>
</comment>
<dbReference type="GO" id="GO:0006515">
    <property type="term" value="P:protein quality control for misfolded or incompletely synthesized proteins"/>
    <property type="evidence" value="ECO:0007669"/>
    <property type="project" value="TreeGrafter"/>
</dbReference>
<keyword evidence="3" id="KW-0645">Protease</keyword>
<dbReference type="Pfam" id="PF00574">
    <property type="entry name" value="CLP_protease"/>
    <property type="match status" value="1"/>
</dbReference>
<comment type="caution">
    <text evidence="8">The sequence shown here is derived from an EMBL/GenBank/DDBJ whole genome shotgun (WGS) entry which is preliminary data.</text>
</comment>
<keyword evidence="2" id="KW-0963">Cytoplasm</keyword>
<evidence type="ECO:0000256" key="6">
    <source>
        <dbReference type="RuleBase" id="RU003567"/>
    </source>
</evidence>
<dbReference type="PANTHER" id="PTHR10381">
    <property type="entry name" value="ATP-DEPENDENT CLP PROTEASE PROTEOLYTIC SUBUNIT"/>
    <property type="match status" value="1"/>
</dbReference>
<protein>
    <recommendedName>
        <fullName evidence="6">ATP-dependent Clp protease proteolytic subunit</fullName>
    </recommendedName>
</protein>
<feature type="region of interest" description="Disordered" evidence="7">
    <location>
        <begin position="193"/>
        <end position="222"/>
    </location>
</feature>
<keyword evidence="4" id="KW-0378">Hydrolase</keyword>
<evidence type="ECO:0000256" key="3">
    <source>
        <dbReference type="ARBA" id="ARBA00022670"/>
    </source>
</evidence>
<evidence type="ECO:0000313" key="9">
    <source>
        <dbReference type="Proteomes" id="UP000027192"/>
    </source>
</evidence>
<dbReference type="STRING" id="1654360.EA58_03810"/>
<feature type="compositionally biased region" description="Polar residues" evidence="7">
    <location>
        <begin position="197"/>
        <end position="220"/>
    </location>
</feature>
<reference evidence="8 9" key="1">
    <citation type="submission" date="2014-04" db="EMBL/GenBank/DDBJ databases">
        <title>Draft genome sequence of Photobacterium halotolerans S2753: a solonamide, ngercheumicin and holomycin producer.</title>
        <authorList>
            <person name="Machado H.R."/>
            <person name="Gram L."/>
        </authorList>
    </citation>
    <scope>NUCLEOTIDE SEQUENCE [LARGE SCALE GENOMIC DNA]</scope>
    <source>
        <strain evidence="8 9">S2753</strain>
    </source>
</reference>
<dbReference type="InterPro" id="IPR023562">
    <property type="entry name" value="ClpP/TepA"/>
</dbReference>
<keyword evidence="5" id="KW-0720">Serine protease</keyword>
<dbReference type="GO" id="GO:0009368">
    <property type="term" value="C:endopeptidase Clp complex"/>
    <property type="evidence" value="ECO:0007669"/>
    <property type="project" value="TreeGrafter"/>
</dbReference>
<dbReference type="Proteomes" id="UP000027192">
    <property type="component" value="Unassembled WGS sequence"/>
</dbReference>
<dbReference type="Pfam" id="PF25209">
    <property type="entry name" value="Phage_capsid_4"/>
    <property type="match status" value="1"/>
</dbReference>
<proteinExistence type="inferred from homology"/>
<evidence type="ECO:0000256" key="7">
    <source>
        <dbReference type="SAM" id="MobiDB-lite"/>
    </source>
</evidence>
<dbReference type="AlphaFoldDB" id="A0A066RUU7"/>
<evidence type="ECO:0000313" key="8">
    <source>
        <dbReference type="EMBL" id="KDM92891.1"/>
    </source>
</evidence>
<dbReference type="CDD" id="cd07016">
    <property type="entry name" value="S14_ClpP_1"/>
    <property type="match status" value="1"/>
</dbReference>
<dbReference type="EMBL" id="JMIB01000005">
    <property type="protein sequence ID" value="KDM92891.1"/>
    <property type="molecule type" value="Genomic_DNA"/>
</dbReference>
<dbReference type="NCBIfam" id="NF045540">
    <property type="entry name" value="scaf_prot_MCP1"/>
    <property type="match status" value="1"/>
</dbReference>
<dbReference type="GO" id="GO:0051117">
    <property type="term" value="F:ATPase binding"/>
    <property type="evidence" value="ECO:0007669"/>
    <property type="project" value="TreeGrafter"/>
</dbReference>
<dbReference type="GO" id="GO:0004252">
    <property type="term" value="F:serine-type endopeptidase activity"/>
    <property type="evidence" value="ECO:0007669"/>
    <property type="project" value="InterPro"/>
</dbReference>
<dbReference type="PANTHER" id="PTHR10381:SF70">
    <property type="entry name" value="ATP-DEPENDENT CLP PROTEASE PROTEOLYTIC SUBUNIT"/>
    <property type="match status" value="1"/>
</dbReference>
<dbReference type="GO" id="GO:0004176">
    <property type="term" value="F:ATP-dependent peptidase activity"/>
    <property type="evidence" value="ECO:0007669"/>
    <property type="project" value="InterPro"/>
</dbReference>
<dbReference type="InterPro" id="IPR001907">
    <property type="entry name" value="ClpP"/>
</dbReference>
<dbReference type="NCBIfam" id="NF045542">
    <property type="entry name" value="Clp_rel_HeadMat"/>
    <property type="match status" value="1"/>
</dbReference>
<gene>
    <name evidence="8" type="ORF">EA58_03810</name>
</gene>
<dbReference type="PRINTS" id="PR00127">
    <property type="entry name" value="CLPPROTEASEP"/>
</dbReference>
<keyword evidence="9" id="KW-1185">Reference proteome</keyword>
<dbReference type="InterPro" id="IPR029045">
    <property type="entry name" value="ClpP/crotonase-like_dom_sf"/>
</dbReference>
<sequence length="653" mass="71104">MKASGNQAADIWIYDEIGGWGITARQFANDLKALGDIRNISLHIHSPGGDVFEGMAIYNLLDQHPAQITVKIDGLAASMASVIAMVGDEVQIPENAMLMIHKPWGIQGGDANDMRRYAELLDKVESTLISAYTKKTGKTSEEIAALLHEETWLSGAEAVDSGFADSLVSPLHAAACFNSNRMKDFEKMPDTLKNLMNPRSQAPQVPVSQPEPTQTPAPENNSHDFLANIQARNTSIRNLFASFGNKHMELMNDCLADVSLSEEQVKDKLLEALGKGTEPTNTVSASPHIFAGNGNAVGDAMRAALMMRAGHQADGTAPSDARDNPYTHMTLRELARMSLTERGIGVASYNPMQMVGMAFTHGTSDFGQILLDVAHKSLLQGWESAEETFERWTMKGTLTDFKIAHRVGLEAFPNLRKVRPGAEYKFATVGERGEKIALATYGEMFSIDRQTIINDDLQALTELPMLMGEAAKATVGDLVYGILLDGYQMNDGKQLFDAEHKNYISKATAMDIAGLDQGRQMMRSQKSGERHLNIRPGYVLVPTALETTANQVIKSASVKGADVNAGVVNPLQNFAEVIAEPRLDDAATLDWYLTAARGRDTIEVAYLNGVETPFIEQQQGFNVDGVVTKVRIDAGVAPRDYRGMVKAKGVAKS</sequence>
<evidence type="ECO:0000256" key="4">
    <source>
        <dbReference type="ARBA" id="ARBA00022801"/>
    </source>
</evidence>
<name>A0A066RUU7_9GAMM</name>
<evidence type="ECO:0000256" key="2">
    <source>
        <dbReference type="ARBA" id="ARBA00022490"/>
    </source>
</evidence>
<dbReference type="Gene3D" id="3.90.226.10">
    <property type="entry name" value="2-enoyl-CoA Hydratase, Chain A, domain 1"/>
    <property type="match status" value="1"/>
</dbReference>
<organism evidence="8 9">
    <name type="scientific">Photobacterium galatheae</name>
    <dbReference type="NCBI Taxonomy" id="1654360"/>
    <lineage>
        <taxon>Bacteria</taxon>
        <taxon>Pseudomonadati</taxon>
        <taxon>Pseudomonadota</taxon>
        <taxon>Gammaproteobacteria</taxon>
        <taxon>Vibrionales</taxon>
        <taxon>Vibrionaceae</taxon>
        <taxon>Photobacterium</taxon>
    </lineage>
</organism>